<dbReference type="EMBL" id="UINC01001226">
    <property type="protein sequence ID" value="SUZ74895.1"/>
    <property type="molecule type" value="Genomic_DNA"/>
</dbReference>
<dbReference type="InterPro" id="IPR001509">
    <property type="entry name" value="Epimerase_deHydtase"/>
</dbReference>
<dbReference type="Gene3D" id="3.40.50.720">
    <property type="entry name" value="NAD(P)-binding Rossmann-like Domain"/>
    <property type="match status" value="1"/>
</dbReference>
<protein>
    <recommendedName>
        <fullName evidence="1">NAD-dependent epimerase/dehydratase domain-containing protein</fullName>
    </recommendedName>
</protein>
<gene>
    <name evidence="2" type="ORF">METZ01_LOCUS27749</name>
</gene>
<organism evidence="2">
    <name type="scientific">marine metagenome</name>
    <dbReference type="NCBI Taxonomy" id="408172"/>
    <lineage>
        <taxon>unclassified sequences</taxon>
        <taxon>metagenomes</taxon>
        <taxon>ecological metagenomes</taxon>
    </lineage>
</organism>
<sequence length="333" mass="37955">MILVTGGTGLVGCHLLYLLVKNKKKVIALKRKSSNLENVKKVFSSYSSNHKELFDNINWIDGNINDLESLSIAFKNVNEVYHCAALISFDKKDLKSMEKINIEGTANIINCALDFKIQKLCYVSTIAAIGLSTSKFTDENTEWIDNKNPYSQTKKNAEMEVWRGISEGLNAVIVNPGVIVGSGFWKRGIGAFFTQISRGMNYYPMGKTGFICVKDVVKIMYELMEKNIFSERFILVAENWYFKKFFIKVSQSLNINPPKKQAGKILMEIALIYDFIISKIKGKRRRLNRASIESSNSSSHYSNSKISSKLNYNFRKIEESIEETCLIFKNQFN</sequence>
<dbReference type="Pfam" id="PF01370">
    <property type="entry name" value="Epimerase"/>
    <property type="match status" value="1"/>
</dbReference>
<dbReference type="AlphaFoldDB" id="A0A381Q6C3"/>
<accession>A0A381Q6C3</accession>
<feature type="domain" description="NAD-dependent epimerase/dehydratase" evidence="1">
    <location>
        <begin position="2"/>
        <end position="226"/>
    </location>
</feature>
<reference evidence="2" key="1">
    <citation type="submission" date="2018-05" db="EMBL/GenBank/DDBJ databases">
        <authorList>
            <person name="Lanie J.A."/>
            <person name="Ng W.-L."/>
            <person name="Kazmierczak K.M."/>
            <person name="Andrzejewski T.M."/>
            <person name="Davidsen T.M."/>
            <person name="Wayne K.J."/>
            <person name="Tettelin H."/>
            <person name="Glass J.I."/>
            <person name="Rusch D."/>
            <person name="Podicherti R."/>
            <person name="Tsui H.-C.T."/>
            <person name="Winkler M.E."/>
        </authorList>
    </citation>
    <scope>NUCLEOTIDE SEQUENCE</scope>
</reference>
<dbReference type="GO" id="GO:0005737">
    <property type="term" value="C:cytoplasm"/>
    <property type="evidence" value="ECO:0007669"/>
    <property type="project" value="TreeGrafter"/>
</dbReference>
<dbReference type="PANTHER" id="PTHR48079:SF6">
    <property type="entry name" value="NAD(P)-BINDING DOMAIN-CONTAINING PROTEIN-RELATED"/>
    <property type="match status" value="1"/>
</dbReference>
<proteinExistence type="predicted"/>
<name>A0A381Q6C3_9ZZZZ</name>
<dbReference type="InterPro" id="IPR036291">
    <property type="entry name" value="NAD(P)-bd_dom_sf"/>
</dbReference>
<dbReference type="InterPro" id="IPR051783">
    <property type="entry name" value="NAD(P)-dependent_oxidoreduct"/>
</dbReference>
<dbReference type="GO" id="GO:0004029">
    <property type="term" value="F:aldehyde dehydrogenase (NAD+) activity"/>
    <property type="evidence" value="ECO:0007669"/>
    <property type="project" value="TreeGrafter"/>
</dbReference>
<dbReference type="PANTHER" id="PTHR48079">
    <property type="entry name" value="PROTEIN YEEZ"/>
    <property type="match status" value="1"/>
</dbReference>
<evidence type="ECO:0000259" key="1">
    <source>
        <dbReference type="Pfam" id="PF01370"/>
    </source>
</evidence>
<dbReference type="SUPFAM" id="SSF51735">
    <property type="entry name" value="NAD(P)-binding Rossmann-fold domains"/>
    <property type="match status" value="1"/>
</dbReference>
<evidence type="ECO:0000313" key="2">
    <source>
        <dbReference type="EMBL" id="SUZ74895.1"/>
    </source>
</evidence>